<evidence type="ECO:0000313" key="1">
    <source>
        <dbReference type="EMBL" id="SHK22351.1"/>
    </source>
</evidence>
<dbReference type="STRING" id="1121421.SAMN02745123_01117"/>
<dbReference type="OrthoDB" id="9896193at2"/>
<sequence length="60" mass="6727">MSKGLGSILLMTIGKINSFGKFKACEHCPYWSLECNGKTKHCESRSHAEGVVWHLGNYIK</sequence>
<accession>A0A1M6QQ17</accession>
<proteinExistence type="predicted"/>
<evidence type="ECO:0000313" key="2">
    <source>
        <dbReference type="Proteomes" id="UP000183997"/>
    </source>
</evidence>
<name>A0A1M6QQ17_9FIRM</name>
<dbReference type="RefSeq" id="WP_072911660.1">
    <property type="nucleotide sequence ID" value="NZ_FRAR01000009.1"/>
</dbReference>
<organism evidence="1 2">
    <name type="scientific">Desulforamulus aeronauticus DSM 10349</name>
    <dbReference type="NCBI Taxonomy" id="1121421"/>
    <lineage>
        <taxon>Bacteria</taxon>
        <taxon>Bacillati</taxon>
        <taxon>Bacillota</taxon>
        <taxon>Clostridia</taxon>
        <taxon>Eubacteriales</taxon>
        <taxon>Peptococcaceae</taxon>
        <taxon>Desulforamulus</taxon>
    </lineage>
</organism>
<keyword evidence="2" id="KW-1185">Reference proteome</keyword>
<dbReference type="EMBL" id="FRAR01000009">
    <property type="protein sequence ID" value="SHK22351.1"/>
    <property type="molecule type" value="Genomic_DNA"/>
</dbReference>
<dbReference type="AlphaFoldDB" id="A0A1M6QQ17"/>
<dbReference type="Proteomes" id="UP000183997">
    <property type="component" value="Unassembled WGS sequence"/>
</dbReference>
<reference evidence="2" key="1">
    <citation type="submission" date="2016-11" db="EMBL/GenBank/DDBJ databases">
        <authorList>
            <person name="Varghese N."/>
            <person name="Submissions S."/>
        </authorList>
    </citation>
    <scope>NUCLEOTIDE SEQUENCE [LARGE SCALE GENOMIC DNA]</scope>
    <source>
        <strain evidence="2">DSM 10349</strain>
    </source>
</reference>
<gene>
    <name evidence="1" type="ORF">SAMN02745123_01117</name>
</gene>
<protein>
    <submittedName>
        <fullName evidence="1">Uncharacterized protein</fullName>
    </submittedName>
</protein>